<evidence type="ECO:0000313" key="3">
    <source>
        <dbReference type="EMBL" id="MCP2163707.1"/>
    </source>
</evidence>
<feature type="region of interest" description="Disordered" evidence="1">
    <location>
        <begin position="1"/>
        <end position="34"/>
    </location>
</feature>
<evidence type="ECO:0000256" key="1">
    <source>
        <dbReference type="SAM" id="MobiDB-lite"/>
    </source>
</evidence>
<proteinExistence type="predicted"/>
<name>A0AAE3GAG9_9PSEU</name>
<dbReference type="RefSeq" id="WP_253766588.1">
    <property type="nucleotide sequence ID" value="NZ_JAMTCK010000001.1"/>
</dbReference>
<organism evidence="3 4">
    <name type="scientific">Goodfellowiella coeruleoviolacea</name>
    <dbReference type="NCBI Taxonomy" id="334858"/>
    <lineage>
        <taxon>Bacteria</taxon>
        <taxon>Bacillati</taxon>
        <taxon>Actinomycetota</taxon>
        <taxon>Actinomycetes</taxon>
        <taxon>Pseudonocardiales</taxon>
        <taxon>Pseudonocardiaceae</taxon>
        <taxon>Goodfellowiella</taxon>
    </lineage>
</organism>
<keyword evidence="2" id="KW-0472">Membrane</keyword>
<accession>A0AAE3GAG9</accession>
<protein>
    <submittedName>
        <fullName evidence="3">Lumazine-binding domain</fullName>
    </submittedName>
</protein>
<reference evidence="3" key="1">
    <citation type="submission" date="2022-06" db="EMBL/GenBank/DDBJ databases">
        <title>Genomic Encyclopedia of Archaeal and Bacterial Type Strains, Phase II (KMG-II): from individual species to whole genera.</title>
        <authorList>
            <person name="Goeker M."/>
        </authorList>
    </citation>
    <scope>NUCLEOTIDE SEQUENCE</scope>
    <source>
        <strain evidence="3">DSM 43935</strain>
    </source>
</reference>
<gene>
    <name evidence="3" type="ORF">LX83_000547</name>
</gene>
<comment type="caution">
    <text evidence="3">The sequence shown here is derived from an EMBL/GenBank/DDBJ whole genome shotgun (WGS) entry which is preliminary data.</text>
</comment>
<keyword evidence="2" id="KW-1133">Transmembrane helix</keyword>
<dbReference type="Proteomes" id="UP001206128">
    <property type="component" value="Unassembled WGS sequence"/>
</dbReference>
<dbReference type="AlphaFoldDB" id="A0AAE3GAG9"/>
<evidence type="ECO:0000313" key="4">
    <source>
        <dbReference type="Proteomes" id="UP001206128"/>
    </source>
</evidence>
<dbReference type="EMBL" id="JAMTCK010000001">
    <property type="protein sequence ID" value="MCP2163707.1"/>
    <property type="molecule type" value="Genomic_DNA"/>
</dbReference>
<keyword evidence="2" id="KW-0812">Transmembrane</keyword>
<feature type="transmembrane region" description="Helical" evidence="2">
    <location>
        <begin position="37"/>
        <end position="57"/>
    </location>
</feature>
<sequence>MTEPRTEPAPSHPDCPPRSGYPDWPTRRPSPRPGRRVGAVVIAAALFGGGTGLYLLLHDDTPVGTGTGGAAQAAHAYVKAYNAKDEAGLAELTCAEVKDANKRAEEGLGPELRALAEKMKEVQKNARAEATVTSVIESDTEAEVGLHIELELAGQRNEQDTTLRFTNTGGTWTMCDPAMAADDE</sequence>
<keyword evidence="4" id="KW-1185">Reference proteome</keyword>
<evidence type="ECO:0000256" key="2">
    <source>
        <dbReference type="SAM" id="Phobius"/>
    </source>
</evidence>